<dbReference type="InterPro" id="IPR025388">
    <property type="entry name" value="Alginate_export_dom"/>
</dbReference>
<organism evidence="2 3">
    <name type="scientific">candidate division TA06 bacterium ADurb.Bin417</name>
    <dbReference type="NCBI Taxonomy" id="1852828"/>
    <lineage>
        <taxon>Bacteria</taxon>
        <taxon>Bacteria division TA06</taxon>
    </lineage>
</organism>
<feature type="domain" description="Alginate export" evidence="1">
    <location>
        <begin position="8"/>
        <end position="168"/>
    </location>
</feature>
<comment type="caution">
    <text evidence="2">The sequence shown here is derived from an EMBL/GenBank/DDBJ whole genome shotgun (WGS) entry which is preliminary data.</text>
</comment>
<dbReference type="Proteomes" id="UP000485484">
    <property type="component" value="Unassembled WGS sequence"/>
</dbReference>
<dbReference type="Pfam" id="PF13372">
    <property type="entry name" value="Alginate_exp"/>
    <property type="match status" value="1"/>
</dbReference>
<dbReference type="Gene3D" id="2.40.160.100">
    <property type="match status" value="1"/>
</dbReference>
<dbReference type="EMBL" id="MWAK01000121">
    <property type="protein sequence ID" value="OPZ92206.1"/>
    <property type="molecule type" value="Genomic_DNA"/>
</dbReference>
<dbReference type="InterPro" id="IPR053728">
    <property type="entry name" value="Alginate_Permeability_Chnl"/>
</dbReference>
<name>A0A1V5MG88_UNCT6</name>
<evidence type="ECO:0000259" key="1">
    <source>
        <dbReference type="Pfam" id="PF13372"/>
    </source>
</evidence>
<accession>A0A1V5MG88</accession>
<proteinExistence type="predicted"/>
<gene>
    <name evidence="2" type="ORF">BWY73_00901</name>
</gene>
<evidence type="ECO:0000313" key="2">
    <source>
        <dbReference type="EMBL" id="OPZ92206.1"/>
    </source>
</evidence>
<evidence type="ECO:0000313" key="3">
    <source>
        <dbReference type="Proteomes" id="UP000485484"/>
    </source>
</evidence>
<reference evidence="2 3" key="1">
    <citation type="submission" date="2017-02" db="EMBL/GenBank/DDBJ databases">
        <title>Delving into the versatile metabolic prowess of the omnipresent phylum Bacteroidetes.</title>
        <authorList>
            <person name="Nobu M.K."/>
            <person name="Mei R."/>
            <person name="Narihiro T."/>
            <person name="Kuroda K."/>
            <person name="Liu W.-T."/>
        </authorList>
    </citation>
    <scope>NUCLEOTIDE SEQUENCE [LARGE SCALE GENOMIC DNA]</scope>
    <source>
        <strain evidence="2">ADurb.Bin417</strain>
    </source>
</reference>
<protein>
    <recommendedName>
        <fullName evidence="1">Alginate export domain-containing protein</fullName>
    </recommendedName>
</protein>
<dbReference type="AlphaFoldDB" id="A0A1V5MG88"/>
<sequence>MDNAVIEGYLLNLKRQAIPVLVTDKYDIWTLGARVDHDVAALPGFNYNLELGYQFGDGADVNGDGTSDDKKAWAGTADVSYTFNNPYSPKIGAAYTYYSGPDFSATVADDEGWDPIFPDGQAGRIGNVTNAVLSGTPAAFLAGIGNATNLSVPKIYASFKPGEKHALSLDWYIDTQSTEVPAGTGDKLGWEVDLGYAYQLNSDVTMGLSIGYMEADDDFVGTGAGVDDTAMEVIGSVSLAF</sequence>